<dbReference type="NCBIfam" id="NF040873">
    <property type="entry name" value="AztA"/>
    <property type="match status" value="1"/>
</dbReference>
<dbReference type="Gene3D" id="3.40.50.300">
    <property type="entry name" value="P-loop containing nucleotide triphosphate hydrolases"/>
    <property type="match status" value="1"/>
</dbReference>
<dbReference type="PROSITE" id="PS50893">
    <property type="entry name" value="ABC_TRANSPORTER_2"/>
    <property type="match status" value="1"/>
</dbReference>
<dbReference type="InterPro" id="IPR003439">
    <property type="entry name" value="ABC_transporter-like_ATP-bd"/>
</dbReference>
<dbReference type="GO" id="GO:0005524">
    <property type="term" value="F:ATP binding"/>
    <property type="evidence" value="ECO:0007669"/>
    <property type="project" value="UniProtKB-KW"/>
</dbReference>
<dbReference type="InterPro" id="IPR027417">
    <property type="entry name" value="P-loop_NTPase"/>
</dbReference>
<dbReference type="PANTHER" id="PTHR42734">
    <property type="entry name" value="METAL TRANSPORT SYSTEM ATP-BINDING PROTEIN TM_0124-RELATED"/>
    <property type="match status" value="1"/>
</dbReference>
<evidence type="ECO:0000256" key="3">
    <source>
        <dbReference type="ARBA" id="ARBA00022741"/>
    </source>
</evidence>
<dbReference type="SMART" id="SM00382">
    <property type="entry name" value="AAA"/>
    <property type="match status" value="1"/>
</dbReference>
<evidence type="ECO:0000313" key="8">
    <source>
        <dbReference type="Proteomes" id="UP000598996"/>
    </source>
</evidence>
<feature type="domain" description="ABC transporter" evidence="6">
    <location>
        <begin position="7"/>
        <end position="219"/>
    </location>
</feature>
<dbReference type="InterPro" id="IPR003593">
    <property type="entry name" value="AAA+_ATPase"/>
</dbReference>
<name>A0ABS1W4G5_9ACTN</name>
<evidence type="ECO:0000256" key="5">
    <source>
        <dbReference type="SAM" id="MobiDB-lite"/>
    </source>
</evidence>
<proteinExistence type="inferred from homology"/>
<keyword evidence="3" id="KW-0547">Nucleotide-binding</keyword>
<feature type="region of interest" description="Disordered" evidence="5">
    <location>
        <begin position="194"/>
        <end position="220"/>
    </location>
</feature>
<keyword evidence="8" id="KW-1185">Reference proteome</keyword>
<gene>
    <name evidence="7" type="ORF">JKJ07_45900</name>
</gene>
<keyword evidence="2" id="KW-0813">Transport</keyword>
<dbReference type="PANTHER" id="PTHR42734:SF5">
    <property type="entry name" value="IRON TRANSPORT SYSTEM ATP-BINDING PROTEIN HI_0361-RELATED"/>
    <property type="match status" value="1"/>
</dbReference>
<evidence type="ECO:0000256" key="4">
    <source>
        <dbReference type="ARBA" id="ARBA00022840"/>
    </source>
</evidence>
<comment type="similarity">
    <text evidence="1">Belongs to the ABC transporter superfamily.</text>
</comment>
<sequence>MGMSALLTAENLSFRYGGTPVLQDVTVRAEAGSMLAVTGPNGSGKSTLLHLLAGVERPSAGHVSRAPKTRVALLPQRTGDIDALPLTVTECVRIGRFTRRRLTRTDHTAVRLMMERLEIAHLARRRLRELSGGQRQRTLLAQTFLQEAEVYVLDEPTAALDAETRRRVHDLLIETVRDGAAIVVASHDNEESALASHSLRLGPGNGGSSTDSPVRRAFSR</sequence>
<dbReference type="Pfam" id="PF00005">
    <property type="entry name" value="ABC_tran"/>
    <property type="match status" value="1"/>
</dbReference>
<evidence type="ECO:0000259" key="6">
    <source>
        <dbReference type="PROSITE" id="PS50893"/>
    </source>
</evidence>
<dbReference type="Proteomes" id="UP000598996">
    <property type="component" value="Unassembled WGS sequence"/>
</dbReference>
<keyword evidence="4 7" id="KW-0067">ATP-binding</keyword>
<organism evidence="7 8">
    <name type="scientific">Paractinoplanes lichenicola</name>
    <dbReference type="NCBI Taxonomy" id="2802976"/>
    <lineage>
        <taxon>Bacteria</taxon>
        <taxon>Bacillati</taxon>
        <taxon>Actinomycetota</taxon>
        <taxon>Actinomycetes</taxon>
        <taxon>Micromonosporales</taxon>
        <taxon>Micromonosporaceae</taxon>
        <taxon>Paractinoplanes</taxon>
    </lineage>
</organism>
<evidence type="ECO:0000256" key="2">
    <source>
        <dbReference type="ARBA" id="ARBA00022448"/>
    </source>
</evidence>
<protein>
    <submittedName>
        <fullName evidence="7">ATP-binding cassette domain-containing protein</fullName>
    </submittedName>
</protein>
<evidence type="ECO:0000256" key="1">
    <source>
        <dbReference type="ARBA" id="ARBA00005417"/>
    </source>
</evidence>
<dbReference type="EMBL" id="JAENHO010000020">
    <property type="protein sequence ID" value="MBL7261636.1"/>
    <property type="molecule type" value="Genomic_DNA"/>
</dbReference>
<dbReference type="SUPFAM" id="SSF52540">
    <property type="entry name" value="P-loop containing nucleoside triphosphate hydrolases"/>
    <property type="match status" value="1"/>
</dbReference>
<comment type="caution">
    <text evidence="7">The sequence shown here is derived from an EMBL/GenBank/DDBJ whole genome shotgun (WGS) entry which is preliminary data.</text>
</comment>
<accession>A0ABS1W4G5</accession>
<evidence type="ECO:0000313" key="7">
    <source>
        <dbReference type="EMBL" id="MBL7261636.1"/>
    </source>
</evidence>
<reference evidence="7 8" key="1">
    <citation type="submission" date="2021-01" db="EMBL/GenBank/DDBJ databases">
        <title>Actinoplanes sp. nov. LDG1-01 isolated from lichen.</title>
        <authorList>
            <person name="Saeng-In P."/>
            <person name="Phongsopitanun W."/>
            <person name="Kanchanasin P."/>
            <person name="Yuki M."/>
            <person name="Kudo T."/>
            <person name="Ohkuma M."/>
            <person name="Tanasupawat S."/>
        </authorList>
    </citation>
    <scope>NUCLEOTIDE SEQUENCE [LARGE SCALE GENOMIC DNA]</scope>
    <source>
        <strain evidence="7 8">LDG1-01</strain>
    </source>
</reference>
<dbReference type="InterPro" id="IPR050153">
    <property type="entry name" value="Metal_Ion_Import_ABC"/>
</dbReference>
<dbReference type="InterPro" id="IPR047748">
    <property type="entry name" value="AztA-like"/>
</dbReference>